<protein>
    <submittedName>
        <fullName evidence="2">PQQ-dependent sugar dehydrogenase</fullName>
    </submittedName>
</protein>
<name>A0A927B7X1_9BACT</name>
<proteinExistence type="predicted"/>
<dbReference type="InterPro" id="IPR012938">
    <property type="entry name" value="Glc/Sorbosone_DH"/>
</dbReference>
<dbReference type="Proteomes" id="UP000653797">
    <property type="component" value="Unassembled WGS sequence"/>
</dbReference>
<comment type="caution">
    <text evidence="2">The sequence shown here is derived from an EMBL/GenBank/DDBJ whole genome shotgun (WGS) entry which is preliminary data.</text>
</comment>
<dbReference type="AlphaFoldDB" id="A0A927B7X1"/>
<dbReference type="InterPro" id="IPR011041">
    <property type="entry name" value="Quinoprot_gluc/sorb_DH_b-prop"/>
</dbReference>
<feature type="domain" description="Glucose/Sorbosone dehydrogenase" evidence="1">
    <location>
        <begin position="87"/>
        <end position="423"/>
    </location>
</feature>
<dbReference type="PANTHER" id="PTHR19328:SF75">
    <property type="entry name" value="ALDOSE SUGAR DEHYDROGENASE YLII"/>
    <property type="match status" value="1"/>
</dbReference>
<evidence type="ECO:0000313" key="2">
    <source>
        <dbReference type="EMBL" id="MBD2757371.1"/>
    </source>
</evidence>
<dbReference type="PANTHER" id="PTHR19328">
    <property type="entry name" value="HEDGEHOG-INTERACTING PROTEIN"/>
    <property type="match status" value="1"/>
</dbReference>
<keyword evidence="3" id="KW-1185">Reference proteome</keyword>
<dbReference type="InterPro" id="IPR011042">
    <property type="entry name" value="6-blade_b-propeller_TolB-like"/>
</dbReference>
<dbReference type="EMBL" id="JACXAA010000021">
    <property type="protein sequence ID" value="MBD2757371.1"/>
    <property type="molecule type" value="Genomic_DNA"/>
</dbReference>
<organism evidence="2 3">
    <name type="scientific">Spirosoma validum</name>
    <dbReference type="NCBI Taxonomy" id="2771355"/>
    <lineage>
        <taxon>Bacteria</taxon>
        <taxon>Pseudomonadati</taxon>
        <taxon>Bacteroidota</taxon>
        <taxon>Cytophagia</taxon>
        <taxon>Cytophagales</taxon>
        <taxon>Cytophagaceae</taxon>
        <taxon>Spirosoma</taxon>
    </lineage>
</organism>
<evidence type="ECO:0000313" key="3">
    <source>
        <dbReference type="Proteomes" id="UP000653797"/>
    </source>
</evidence>
<dbReference type="Pfam" id="PF07995">
    <property type="entry name" value="GSDH"/>
    <property type="match status" value="1"/>
</dbReference>
<reference evidence="2" key="1">
    <citation type="submission" date="2020-09" db="EMBL/GenBank/DDBJ databases">
        <authorList>
            <person name="Kim M.K."/>
        </authorList>
    </citation>
    <scope>NUCLEOTIDE SEQUENCE</scope>
    <source>
        <strain evidence="2">BT704</strain>
    </source>
</reference>
<dbReference type="SUPFAM" id="SSF50952">
    <property type="entry name" value="Soluble quinoprotein glucose dehydrogenase"/>
    <property type="match status" value="1"/>
</dbReference>
<gene>
    <name evidence="2" type="ORF">IC230_31165</name>
</gene>
<accession>A0A927B7X1</accession>
<dbReference type="Gene3D" id="2.120.10.30">
    <property type="entry name" value="TolB, C-terminal domain"/>
    <property type="match status" value="1"/>
</dbReference>
<sequence length="427" mass="46872">MNAYLLVASLVVTNGLVLLPVGAQNINGNGMDVAGTRPPAETPVVGQPWEQRTPYGKGQKPAFTGQTRVGAVVTKTPYKVDVIATTLKHPWSLAFMPDGRMLVTEKPGTLRIVTQSGLVSDTLKGLPENIAYSGDAGLLDIVIDPSFKNNKMLYFTFVEKRGKATGLAVASAKLADDEFHLEKMKVIYRVNDSTGGGYAHYGSRLLFDKERKLLVSTSERMFEKTRLKTQWLSSSLGKILRINTDGTPAAGNPTFAADSTHALPELWAVGFRNPQGLAFHPVFGDLWEDEHGTQGGDEVNIVRPGQNYGWPVIAYGVEYDWKPIEGDITQKAGLTQPTYYWDPTIAPSGCTFYTGTAMPEWKNNLFIGALAGQHLVRLIIKDNKVVGEERLLLDQHQRMRDVVMGPDGNLWVVSDAENGRLLRISAK</sequence>
<evidence type="ECO:0000259" key="1">
    <source>
        <dbReference type="Pfam" id="PF07995"/>
    </source>
</evidence>